<evidence type="ECO:0000256" key="4">
    <source>
        <dbReference type="ARBA" id="ARBA00023237"/>
    </source>
</evidence>
<feature type="domain" description="Outer membrane lipoprotein BamD-like" evidence="7">
    <location>
        <begin position="38"/>
        <end position="241"/>
    </location>
</feature>
<keyword evidence="4 6" id="KW-0998">Cell outer membrane</keyword>
<comment type="subcellular location">
    <subcellularLocation>
        <location evidence="6">Cell outer membrane</location>
        <topology evidence="6">Lipid-anchor</topology>
    </subcellularLocation>
</comment>
<protein>
    <recommendedName>
        <fullName evidence="6">Outer membrane protein assembly factor BamD</fullName>
    </recommendedName>
</protein>
<dbReference type="NCBIfam" id="TIGR03302">
    <property type="entry name" value="OM_YfiO"/>
    <property type="match status" value="1"/>
</dbReference>
<comment type="function">
    <text evidence="6">Part of the outer membrane protein assembly complex, which is involved in assembly and insertion of beta-barrel proteins into the outer membrane.</text>
</comment>
<dbReference type="InterPro" id="IPR039565">
    <property type="entry name" value="BamD-like"/>
</dbReference>
<evidence type="ECO:0000256" key="3">
    <source>
        <dbReference type="ARBA" id="ARBA00023139"/>
    </source>
</evidence>
<name>A0A7W8DDF9_9GAMM</name>
<evidence type="ECO:0000259" key="7">
    <source>
        <dbReference type="Pfam" id="PF13525"/>
    </source>
</evidence>
<evidence type="ECO:0000256" key="6">
    <source>
        <dbReference type="HAMAP-Rule" id="MF_00922"/>
    </source>
</evidence>
<dbReference type="Proteomes" id="UP000519004">
    <property type="component" value="Unassembled WGS sequence"/>
</dbReference>
<organism evidence="8 9">
    <name type="scientific">Rehaibacterium terrae</name>
    <dbReference type="NCBI Taxonomy" id="1341696"/>
    <lineage>
        <taxon>Bacteria</taxon>
        <taxon>Pseudomonadati</taxon>
        <taxon>Pseudomonadota</taxon>
        <taxon>Gammaproteobacteria</taxon>
        <taxon>Lysobacterales</taxon>
        <taxon>Lysobacteraceae</taxon>
        <taxon>Rehaibacterium</taxon>
    </lineage>
</organism>
<accession>A0A7W8DDF9</accession>
<proteinExistence type="inferred from homology"/>
<evidence type="ECO:0000256" key="5">
    <source>
        <dbReference type="ARBA" id="ARBA00023288"/>
    </source>
</evidence>
<dbReference type="Pfam" id="PF13525">
    <property type="entry name" value="YfiO"/>
    <property type="match status" value="1"/>
</dbReference>
<gene>
    <name evidence="6" type="primary">bamD</name>
    <name evidence="8" type="ORF">HNQ58_000973</name>
</gene>
<dbReference type="PROSITE" id="PS51257">
    <property type="entry name" value="PROKAR_LIPOPROTEIN"/>
    <property type="match status" value="1"/>
</dbReference>
<keyword evidence="3 6" id="KW-0564">Palmitate</keyword>
<evidence type="ECO:0000313" key="9">
    <source>
        <dbReference type="Proteomes" id="UP000519004"/>
    </source>
</evidence>
<dbReference type="InterPro" id="IPR011990">
    <property type="entry name" value="TPR-like_helical_dom_sf"/>
</dbReference>
<keyword evidence="2 6" id="KW-0472">Membrane</keyword>
<dbReference type="EMBL" id="JACHHX010000005">
    <property type="protein sequence ID" value="MBB5015092.1"/>
    <property type="molecule type" value="Genomic_DNA"/>
</dbReference>
<dbReference type="GO" id="GO:1990063">
    <property type="term" value="C:Bam protein complex"/>
    <property type="evidence" value="ECO:0007669"/>
    <property type="project" value="TreeGrafter"/>
</dbReference>
<sequence length="275" mass="31809">MTRFAGLLRLAILIVLALAVVGCGRSGKRADPLETLPVEAMYAEGKRALQRGNHSRAEQYYQRLVARFPYGPYAEQAQLELAYAQYKANKPDDATSTINRFIRTYPTHEHIDYAYYLKGLINFNRENLFLERYLRLDTSLRDQGAVRQSFNDFAELIRRFPESRYAPDARQRMVYLRNHLARHELNVGLYYLRRGAHVAAANRGQFIIENYPQSGYQGDALALMGEAYTRLGEDELAADTRRVLQLNQPDHPWLAGNWPRERNLLRQLNPFAGER</sequence>
<reference evidence="8 9" key="1">
    <citation type="submission" date="2020-08" db="EMBL/GenBank/DDBJ databases">
        <title>Genomic Encyclopedia of Type Strains, Phase IV (KMG-IV): sequencing the most valuable type-strain genomes for metagenomic binning, comparative biology and taxonomic classification.</title>
        <authorList>
            <person name="Goeker M."/>
        </authorList>
    </citation>
    <scope>NUCLEOTIDE SEQUENCE [LARGE SCALE GENOMIC DNA]</scope>
    <source>
        <strain evidence="8 9">DSM 25897</strain>
    </source>
</reference>
<evidence type="ECO:0000313" key="8">
    <source>
        <dbReference type="EMBL" id="MBB5015092.1"/>
    </source>
</evidence>
<comment type="similarity">
    <text evidence="6">Belongs to the BamD family.</text>
</comment>
<keyword evidence="5 6" id="KW-0449">Lipoprotein</keyword>
<keyword evidence="9" id="KW-1185">Reference proteome</keyword>
<dbReference type="InterPro" id="IPR017689">
    <property type="entry name" value="BamD"/>
</dbReference>
<dbReference type="AlphaFoldDB" id="A0A7W8DDF9"/>
<dbReference type="SUPFAM" id="SSF48452">
    <property type="entry name" value="TPR-like"/>
    <property type="match status" value="1"/>
</dbReference>
<dbReference type="Gene3D" id="1.25.40.10">
    <property type="entry name" value="Tetratricopeptide repeat domain"/>
    <property type="match status" value="1"/>
</dbReference>
<dbReference type="PANTHER" id="PTHR37423">
    <property type="entry name" value="SOLUBLE LYTIC MUREIN TRANSGLYCOSYLASE-RELATED"/>
    <property type="match status" value="1"/>
</dbReference>
<comment type="caution">
    <text evidence="8">The sequence shown here is derived from an EMBL/GenBank/DDBJ whole genome shotgun (WGS) entry which is preliminary data.</text>
</comment>
<dbReference type="GO" id="GO:0043165">
    <property type="term" value="P:Gram-negative-bacterium-type cell outer membrane assembly"/>
    <property type="evidence" value="ECO:0007669"/>
    <property type="project" value="UniProtKB-UniRule"/>
</dbReference>
<comment type="subunit">
    <text evidence="6">Part of the Bam complex.</text>
</comment>
<dbReference type="GO" id="GO:0051205">
    <property type="term" value="P:protein insertion into membrane"/>
    <property type="evidence" value="ECO:0007669"/>
    <property type="project" value="UniProtKB-UniRule"/>
</dbReference>
<dbReference type="RefSeq" id="WP_183947664.1">
    <property type="nucleotide sequence ID" value="NZ_JACHHX010000005.1"/>
</dbReference>
<dbReference type="PANTHER" id="PTHR37423:SF1">
    <property type="entry name" value="OUTER MEMBRANE PROTEIN ASSEMBLY FACTOR BAMD"/>
    <property type="match status" value="1"/>
</dbReference>
<evidence type="ECO:0000256" key="1">
    <source>
        <dbReference type="ARBA" id="ARBA00022729"/>
    </source>
</evidence>
<dbReference type="HAMAP" id="MF_00922">
    <property type="entry name" value="OM_assembly_BamD"/>
    <property type="match status" value="1"/>
</dbReference>
<dbReference type="CDD" id="cd15830">
    <property type="entry name" value="BamD"/>
    <property type="match status" value="1"/>
</dbReference>
<keyword evidence="1 6" id="KW-0732">Signal</keyword>
<evidence type="ECO:0000256" key="2">
    <source>
        <dbReference type="ARBA" id="ARBA00023136"/>
    </source>
</evidence>